<dbReference type="GO" id="GO:0006508">
    <property type="term" value="P:proteolysis"/>
    <property type="evidence" value="ECO:0007669"/>
    <property type="project" value="UniProtKB-KW"/>
</dbReference>
<keyword evidence="4" id="KW-0378">Hydrolase</keyword>
<dbReference type="InterPro" id="IPR040921">
    <property type="entry name" value="Peptidase_S66C"/>
</dbReference>
<keyword evidence="10" id="KW-1185">Reference proteome</keyword>
<keyword evidence="2 9" id="KW-0121">Carboxypeptidase</keyword>
<evidence type="ECO:0000256" key="6">
    <source>
        <dbReference type="PIRSR" id="PIRSR028757-1"/>
    </source>
</evidence>
<dbReference type="InterPro" id="IPR003507">
    <property type="entry name" value="S66_fam"/>
</dbReference>
<dbReference type="EMBL" id="LNZB01000060">
    <property type="protein sequence ID" value="KTD74887.1"/>
    <property type="molecule type" value="Genomic_DNA"/>
</dbReference>
<evidence type="ECO:0000259" key="7">
    <source>
        <dbReference type="Pfam" id="PF02016"/>
    </source>
</evidence>
<dbReference type="SUPFAM" id="SSF52317">
    <property type="entry name" value="Class I glutamine amidotransferase-like"/>
    <property type="match status" value="1"/>
</dbReference>
<dbReference type="Gene3D" id="3.50.30.60">
    <property type="entry name" value="LD-carboxypeptidase A C-terminal domain-like"/>
    <property type="match status" value="1"/>
</dbReference>
<comment type="similarity">
    <text evidence="1">Belongs to the peptidase S66 family.</text>
</comment>
<dbReference type="PATRIC" id="fig|66969.6.peg.3181"/>
<dbReference type="Gene3D" id="3.40.50.10740">
    <property type="entry name" value="Class I glutamine amidotransferase-like"/>
    <property type="match status" value="1"/>
</dbReference>
<keyword evidence="5" id="KW-0720">Serine protease</keyword>
<evidence type="ECO:0000256" key="3">
    <source>
        <dbReference type="ARBA" id="ARBA00022670"/>
    </source>
</evidence>
<evidence type="ECO:0000256" key="2">
    <source>
        <dbReference type="ARBA" id="ARBA00022645"/>
    </source>
</evidence>
<protein>
    <submittedName>
        <fullName evidence="9">Muramoyltetrapeptide carboxypeptidase</fullName>
    </submittedName>
</protein>
<evidence type="ECO:0000256" key="4">
    <source>
        <dbReference type="ARBA" id="ARBA00022801"/>
    </source>
</evidence>
<dbReference type="InterPro" id="IPR040449">
    <property type="entry name" value="Peptidase_S66_N"/>
</dbReference>
<dbReference type="GO" id="GO:0004180">
    <property type="term" value="F:carboxypeptidase activity"/>
    <property type="evidence" value="ECO:0007669"/>
    <property type="project" value="UniProtKB-KW"/>
</dbReference>
<keyword evidence="3" id="KW-0645">Protease</keyword>
<dbReference type="InterPro" id="IPR027461">
    <property type="entry name" value="Carboxypeptidase_A_C_sf"/>
</dbReference>
<dbReference type="SUPFAM" id="SSF141986">
    <property type="entry name" value="LD-carboxypeptidase A C-terminal domain-like"/>
    <property type="match status" value="1"/>
</dbReference>
<feature type="domain" description="LD-carboxypeptidase C-terminal" evidence="8">
    <location>
        <begin position="169"/>
        <end position="284"/>
    </location>
</feature>
<proteinExistence type="inferred from homology"/>
<dbReference type="InterPro" id="IPR029062">
    <property type="entry name" value="Class_I_gatase-like"/>
</dbReference>
<evidence type="ECO:0000256" key="5">
    <source>
        <dbReference type="ARBA" id="ARBA00022825"/>
    </source>
</evidence>
<reference evidence="9 10" key="1">
    <citation type="submission" date="2015-11" db="EMBL/GenBank/DDBJ databases">
        <title>Genomic analysis of 38 Legionella species identifies large and diverse effector repertoires.</title>
        <authorList>
            <person name="Burstein D."/>
            <person name="Amaro F."/>
            <person name="Zusman T."/>
            <person name="Lifshitz Z."/>
            <person name="Cohen O."/>
            <person name="Gilbert J.A."/>
            <person name="Pupko T."/>
            <person name="Shuman H.A."/>
            <person name="Segal G."/>
        </authorList>
    </citation>
    <scope>NUCLEOTIDE SEQUENCE [LARGE SCALE GENOMIC DNA]</scope>
    <source>
        <strain evidence="9 10">ATCC 51914</strain>
    </source>
</reference>
<feature type="active site" description="Charge relay system" evidence="6">
    <location>
        <position position="200"/>
    </location>
</feature>
<dbReference type="PANTHER" id="PTHR30237">
    <property type="entry name" value="MURAMOYLTETRAPEPTIDE CARBOXYPEPTIDASE"/>
    <property type="match status" value="1"/>
</dbReference>
<feature type="domain" description="LD-carboxypeptidase N-terminal" evidence="7">
    <location>
        <begin position="15"/>
        <end position="131"/>
    </location>
</feature>
<dbReference type="OrthoDB" id="9807329at2"/>
<dbReference type="InterPro" id="IPR027478">
    <property type="entry name" value="LdcA_N"/>
</dbReference>
<dbReference type="PIRSF" id="PIRSF028757">
    <property type="entry name" value="LD-carboxypeptidase"/>
    <property type="match status" value="1"/>
</dbReference>
<dbReference type="RefSeq" id="WP_058481538.1">
    <property type="nucleotide sequence ID" value="NZ_CAAAIQ010000010.1"/>
</dbReference>
<gene>
    <name evidence="9" type="ORF">Lwal_2928</name>
</gene>
<organism evidence="9 10">
    <name type="scientific">Legionella waltersii</name>
    <dbReference type="NCBI Taxonomy" id="66969"/>
    <lineage>
        <taxon>Bacteria</taxon>
        <taxon>Pseudomonadati</taxon>
        <taxon>Pseudomonadota</taxon>
        <taxon>Gammaproteobacteria</taxon>
        <taxon>Legionellales</taxon>
        <taxon>Legionellaceae</taxon>
        <taxon>Legionella</taxon>
    </lineage>
</organism>
<feature type="active site" description="Nucleophile" evidence="6">
    <location>
        <position position="111"/>
    </location>
</feature>
<evidence type="ECO:0000256" key="1">
    <source>
        <dbReference type="ARBA" id="ARBA00010233"/>
    </source>
</evidence>
<sequence length="295" mass="31975">MRSLYPAPLRPGDTIGLVTPSSPLMPGAIEAGVQFLEKNGFKVKLGNHIYDSDRFLAGSDIDRTKDLMDFFTDSTVKAIIATRGGQGSQRLLPLLDYDVIRSHPKILVGFSDTTALQLGLLKKTKLATYTGFTLTVQPNTLIEQTLMACLSGKSYRITEGIGVCPGIAKGPIVGGNLTLLTTLMGTPFQPEFEGSILLIEDINIEPYNLDRMFSQLDLAGIFNQVAGIIIGQFENSPGKDSNSLEGTVDDVINEWISHFKVPCIKDFPYGHGAKRCVLPIGKEVILDAGKNTLSI</sequence>
<name>A0A0W1A0K5_9GAMM</name>
<evidence type="ECO:0000313" key="9">
    <source>
        <dbReference type="EMBL" id="KTD74887.1"/>
    </source>
</evidence>
<evidence type="ECO:0000313" key="10">
    <source>
        <dbReference type="Proteomes" id="UP000054729"/>
    </source>
</evidence>
<accession>A0A0W1A0K5</accession>
<dbReference type="Pfam" id="PF02016">
    <property type="entry name" value="Peptidase_S66"/>
    <property type="match status" value="1"/>
</dbReference>
<dbReference type="Pfam" id="PF17676">
    <property type="entry name" value="Peptidase_S66C"/>
    <property type="match status" value="1"/>
</dbReference>
<dbReference type="Proteomes" id="UP000054729">
    <property type="component" value="Unassembled WGS sequence"/>
</dbReference>
<dbReference type="PANTHER" id="PTHR30237:SF2">
    <property type="entry name" value="MUREIN TETRAPEPTIDE CARBOXYPEPTIDASE"/>
    <property type="match status" value="1"/>
</dbReference>
<dbReference type="GO" id="GO:0008236">
    <property type="term" value="F:serine-type peptidase activity"/>
    <property type="evidence" value="ECO:0007669"/>
    <property type="project" value="UniProtKB-KW"/>
</dbReference>
<evidence type="ECO:0000259" key="8">
    <source>
        <dbReference type="Pfam" id="PF17676"/>
    </source>
</evidence>
<dbReference type="CDD" id="cd07025">
    <property type="entry name" value="Peptidase_S66"/>
    <property type="match status" value="1"/>
</dbReference>
<comment type="caution">
    <text evidence="9">The sequence shown here is derived from an EMBL/GenBank/DDBJ whole genome shotgun (WGS) entry which is preliminary data.</text>
</comment>
<feature type="active site" description="Charge relay system" evidence="6">
    <location>
        <position position="271"/>
    </location>
</feature>
<dbReference type="STRING" id="66969.Lwal_2928"/>
<dbReference type="AlphaFoldDB" id="A0A0W1A0K5"/>